<proteinExistence type="predicted"/>
<dbReference type="GO" id="GO:0044325">
    <property type="term" value="F:transmembrane transporter binding"/>
    <property type="evidence" value="ECO:0007669"/>
    <property type="project" value="TreeGrafter"/>
</dbReference>
<dbReference type="EMBL" id="CAJNOW010013734">
    <property type="protein sequence ID" value="CAF1623849.1"/>
    <property type="molecule type" value="Genomic_DNA"/>
</dbReference>
<feature type="region of interest" description="Disordered" evidence="2">
    <location>
        <begin position="389"/>
        <end position="411"/>
    </location>
</feature>
<dbReference type="Proteomes" id="UP000663887">
    <property type="component" value="Unassembled WGS sequence"/>
</dbReference>
<dbReference type="Proteomes" id="UP000663855">
    <property type="component" value="Unassembled WGS sequence"/>
</dbReference>
<organism evidence="7 9">
    <name type="scientific">Rotaria magnacalcarata</name>
    <dbReference type="NCBI Taxonomy" id="392030"/>
    <lineage>
        <taxon>Eukaryota</taxon>
        <taxon>Metazoa</taxon>
        <taxon>Spiralia</taxon>
        <taxon>Gnathifera</taxon>
        <taxon>Rotifera</taxon>
        <taxon>Eurotatoria</taxon>
        <taxon>Bdelloidea</taxon>
        <taxon>Philodinida</taxon>
        <taxon>Philodinidae</taxon>
        <taxon>Rotaria</taxon>
    </lineage>
</organism>
<evidence type="ECO:0000313" key="7">
    <source>
        <dbReference type="EMBL" id="CAF2088272.1"/>
    </source>
</evidence>
<dbReference type="PANTHER" id="PTHR16528">
    <property type="entry name" value="GOLGI-ASSOCIATED PDZ AND COILED-COIL MOTIF-CONTAINING"/>
    <property type="match status" value="1"/>
</dbReference>
<name>A0A816SV82_9BILA</name>
<dbReference type="OrthoDB" id="10063653at2759"/>
<feature type="domain" description="PDZ" evidence="3">
    <location>
        <begin position="259"/>
        <end position="342"/>
    </location>
</feature>
<dbReference type="GO" id="GO:2000009">
    <property type="term" value="P:negative regulation of protein localization to cell surface"/>
    <property type="evidence" value="ECO:0007669"/>
    <property type="project" value="TreeGrafter"/>
</dbReference>
<sequence length="438" mass="49843">MSVSANAFRWLDILEKEFDKAFVDLDLLLGDIDEDQSEITDDGRARMTILSSCFAQLSHKVQTISEVNAKLEAQLLDARTEIFNIKTDKQVLEQQINNTMAQLQTSQLECQILKNEGEIEGADKIRKRLNEQLLKQHEEFKQNLISDVKAHEFEKENQQLKAHIINLQSEIYGSRLAAKYLDKELAGRIQQIQLLGRDLRGPNHENLWNQLEAEIHLQRHKTVIRACRGRETVNKPLTSPSTNDISTVKKRHGVGELRTVELHKDAKEALGISITGGKEHGLPILISEIHEGGLVWRSGQIFVGDSILTVNKHDLRDIKHVDAVHILSSIKGDIVMTVVFVAPDDSDDDDLSICDEHSHLKYKFFTNETENSPKHKDIGSIKDLSISNGNSEKRLREQAEETDTTSIENNHRYVPPVIDKYVKYTRQKLSTKRTNSKD</sequence>
<dbReference type="AlphaFoldDB" id="A0A816SV82"/>
<dbReference type="Gene3D" id="2.30.42.10">
    <property type="match status" value="1"/>
</dbReference>
<keyword evidence="1" id="KW-0175">Coiled coil</keyword>
<evidence type="ECO:0000313" key="4">
    <source>
        <dbReference type="EMBL" id="CAF1571276.1"/>
    </source>
</evidence>
<dbReference type="Proteomes" id="UP000663842">
    <property type="component" value="Unassembled WGS sequence"/>
</dbReference>
<accession>A0A816SV82</accession>
<dbReference type="SUPFAM" id="SSF50156">
    <property type="entry name" value="PDZ domain-like"/>
    <property type="match status" value="1"/>
</dbReference>
<dbReference type="InterPro" id="IPR038879">
    <property type="entry name" value="GOPC"/>
</dbReference>
<dbReference type="GO" id="GO:0030140">
    <property type="term" value="C:trans-Golgi network transport vesicle"/>
    <property type="evidence" value="ECO:0007669"/>
    <property type="project" value="TreeGrafter"/>
</dbReference>
<dbReference type="EMBL" id="CAJOBF010000419">
    <property type="protein sequence ID" value="CAF3814547.1"/>
    <property type="molecule type" value="Genomic_DNA"/>
</dbReference>
<evidence type="ECO:0000313" key="6">
    <source>
        <dbReference type="EMBL" id="CAF1935260.1"/>
    </source>
</evidence>
<dbReference type="Pfam" id="PF00595">
    <property type="entry name" value="PDZ"/>
    <property type="match status" value="1"/>
</dbReference>
<dbReference type="Proteomes" id="UP000663834">
    <property type="component" value="Unassembled WGS sequence"/>
</dbReference>
<evidence type="ECO:0000259" key="3">
    <source>
        <dbReference type="PROSITE" id="PS50106"/>
    </source>
</evidence>
<dbReference type="SMART" id="SM00228">
    <property type="entry name" value="PDZ"/>
    <property type="match status" value="1"/>
</dbReference>
<feature type="coiled-coil region" evidence="1">
    <location>
        <begin position="61"/>
        <end position="116"/>
    </location>
</feature>
<dbReference type="Proteomes" id="UP000663824">
    <property type="component" value="Unassembled WGS sequence"/>
</dbReference>
<evidence type="ECO:0000256" key="1">
    <source>
        <dbReference type="SAM" id="Coils"/>
    </source>
</evidence>
<comment type="caution">
    <text evidence="7">The sequence shown here is derived from an EMBL/GenBank/DDBJ whole genome shotgun (WGS) entry which is preliminary data.</text>
</comment>
<evidence type="ECO:0000313" key="9">
    <source>
        <dbReference type="Proteomes" id="UP000663887"/>
    </source>
</evidence>
<dbReference type="EMBL" id="CAJNOV010015332">
    <property type="protein sequence ID" value="CAF1571276.1"/>
    <property type="molecule type" value="Genomic_DNA"/>
</dbReference>
<dbReference type="PROSITE" id="PS50106">
    <property type="entry name" value="PDZ"/>
    <property type="match status" value="1"/>
</dbReference>
<dbReference type="EMBL" id="CAJNRE010001101">
    <property type="protein sequence ID" value="CAF1935260.1"/>
    <property type="molecule type" value="Genomic_DNA"/>
</dbReference>
<reference evidence="7" key="1">
    <citation type="submission" date="2021-02" db="EMBL/GenBank/DDBJ databases">
        <authorList>
            <person name="Nowell W R."/>
        </authorList>
    </citation>
    <scope>NUCLEOTIDE SEQUENCE</scope>
</reference>
<dbReference type="EMBL" id="CAJNRG010006711">
    <property type="protein sequence ID" value="CAF2088272.1"/>
    <property type="molecule type" value="Genomic_DNA"/>
</dbReference>
<evidence type="ECO:0000256" key="2">
    <source>
        <dbReference type="SAM" id="MobiDB-lite"/>
    </source>
</evidence>
<dbReference type="PANTHER" id="PTHR16528:SF2">
    <property type="entry name" value="GOLGI-ASSOCIATED PDZ AND COILED-COIL MOTIF-CONTAINING PROTEIN"/>
    <property type="match status" value="1"/>
</dbReference>
<protein>
    <recommendedName>
        <fullName evidence="3">PDZ domain-containing protein</fullName>
    </recommendedName>
</protein>
<dbReference type="GO" id="GO:0016020">
    <property type="term" value="C:membrane"/>
    <property type="evidence" value="ECO:0007669"/>
    <property type="project" value="TreeGrafter"/>
</dbReference>
<dbReference type="InterPro" id="IPR036034">
    <property type="entry name" value="PDZ_sf"/>
</dbReference>
<evidence type="ECO:0000313" key="8">
    <source>
        <dbReference type="EMBL" id="CAF3814547.1"/>
    </source>
</evidence>
<dbReference type="InterPro" id="IPR001478">
    <property type="entry name" value="PDZ"/>
</dbReference>
<gene>
    <name evidence="4" type="ORF">CJN711_LOCUS31980</name>
    <name evidence="5" type="ORF">KQP761_LOCUS25029</name>
    <name evidence="6" type="ORF">MBJ925_LOCUS4925</name>
    <name evidence="8" type="ORF">UXM345_LOCUS5588</name>
    <name evidence="7" type="ORF">XDN619_LOCUS16072</name>
</gene>
<dbReference type="GO" id="GO:0005794">
    <property type="term" value="C:Golgi apparatus"/>
    <property type="evidence" value="ECO:0007669"/>
    <property type="project" value="InterPro"/>
</dbReference>
<evidence type="ECO:0000313" key="5">
    <source>
        <dbReference type="EMBL" id="CAF1623849.1"/>
    </source>
</evidence>